<protein>
    <submittedName>
        <fullName evidence="2">Uncharacterized protein</fullName>
    </submittedName>
</protein>
<feature type="compositionally biased region" description="Low complexity" evidence="1">
    <location>
        <begin position="282"/>
        <end position="296"/>
    </location>
</feature>
<keyword evidence="3" id="KW-1185">Reference proteome</keyword>
<proteinExistence type="predicted"/>
<comment type="caution">
    <text evidence="2">The sequence shown here is derived from an EMBL/GenBank/DDBJ whole genome shotgun (WGS) entry which is preliminary data.</text>
</comment>
<feature type="region of interest" description="Disordered" evidence="1">
    <location>
        <begin position="1"/>
        <end position="41"/>
    </location>
</feature>
<dbReference type="Proteomes" id="UP000664203">
    <property type="component" value="Unassembled WGS sequence"/>
</dbReference>
<evidence type="ECO:0000313" key="2">
    <source>
        <dbReference type="EMBL" id="CAF9904315.1"/>
    </source>
</evidence>
<feature type="region of interest" description="Disordered" evidence="1">
    <location>
        <begin position="185"/>
        <end position="205"/>
    </location>
</feature>
<sequence length="906" mass="100918">MAQQPATNETIPLSAPDPLHPTLEQRVEGRDPGMLSISLGSKAVIQPRNEAGPFSSFTSPRSSIIMQPDHEDENMPLLLSALQHSTVVQQNEGRGLNSRAIATSPRVDDESTQPVFPGSTHSGPEQQHEHNPSSPFTSGELSPKIQYNVGDNFTSNTFAQQIEIQQHRPFSLFDPTQSSIMLRRNAHAESASAGRSSTSQESMKHVNPQHVRKLVNSLGFDHQLSEMFYKLVIATAPFHKNESSLTPSAPEESNPTSNALREALGNITFAPKPAIPPESPKATTAEESSLAGSSAENPTGRLLFDTNAAKNLGSRPLEPRSDSPPLLWSTAAAEESLDPNAEDPTYFTVAEFINTIVEKGIQVESVTDQDWWIEEMRVAILNCLEHDGCEEDLTAEEDSKEAFVTKEDASEEVKAVEDTSESDLQRWKGQSPDVWLKRDDGTDMNEEEIDEECARWDAMVRKARNEKEAKKLGPSLGKNLDLKDRRFWDFVRSSKQKEQTQASMSTHGQDEKAAIPTHDQNEKASQTKDKKGSRKNKNRNRKAKRNALKGANPEDVSEEVLDTEVLSNFLDLPTEAKNRVLGFVLVVDEELVPYHYVKGKIVKNVGLRKKPALNIMLALCSSKNKKVKECLDIAKNILYRDNTFSIRKPNDFIMFLGTIGGDNVARMKMGKNLLLTDTFFDKRRQYVLEMKWLARWGKDLIHAMKGYNIFRSDIVAENLEDDLTCEPTDIEKALKSMVEVMNDEGMMYEMLKEDGSSPMRLQSLDFGEKFDSLAEQINTTGLALGDGKDTRPGTAKTPEMEDAVKSISEKWKQKAREAGKKVEDEGLENAYGNLFLEMVTSVDEEEEEDIYSLTSGFYTPSAYSEHDEAGGHKKATSESTATLDSDSELEREILDLMDASPFGASE</sequence>
<feature type="region of interest" description="Disordered" evidence="1">
    <location>
        <begin position="269"/>
        <end position="301"/>
    </location>
</feature>
<dbReference type="AlphaFoldDB" id="A0A8H3I236"/>
<accession>A0A8H3I236</accession>
<evidence type="ECO:0000256" key="1">
    <source>
        <dbReference type="SAM" id="MobiDB-lite"/>
    </source>
</evidence>
<name>A0A8H3I236_9LECA</name>
<feature type="compositionally biased region" description="Basic residues" evidence="1">
    <location>
        <begin position="531"/>
        <end position="547"/>
    </location>
</feature>
<feature type="region of interest" description="Disordered" evidence="1">
    <location>
        <begin position="861"/>
        <end position="906"/>
    </location>
</feature>
<feature type="region of interest" description="Disordered" evidence="1">
    <location>
        <begin position="493"/>
        <end position="555"/>
    </location>
</feature>
<feature type="region of interest" description="Disordered" evidence="1">
    <location>
        <begin position="782"/>
        <end position="803"/>
    </location>
</feature>
<organism evidence="2 3">
    <name type="scientific">Alectoria fallacina</name>
    <dbReference type="NCBI Taxonomy" id="1903189"/>
    <lineage>
        <taxon>Eukaryota</taxon>
        <taxon>Fungi</taxon>
        <taxon>Dikarya</taxon>
        <taxon>Ascomycota</taxon>
        <taxon>Pezizomycotina</taxon>
        <taxon>Lecanoromycetes</taxon>
        <taxon>OSLEUM clade</taxon>
        <taxon>Lecanoromycetidae</taxon>
        <taxon>Lecanorales</taxon>
        <taxon>Lecanorineae</taxon>
        <taxon>Parmeliaceae</taxon>
        <taxon>Alectoria</taxon>
    </lineage>
</organism>
<dbReference type="OrthoDB" id="5392135at2759"/>
<evidence type="ECO:0000313" key="3">
    <source>
        <dbReference type="Proteomes" id="UP000664203"/>
    </source>
</evidence>
<feature type="compositionally biased region" description="Basic and acidic residues" evidence="1">
    <location>
        <begin position="508"/>
        <end position="530"/>
    </location>
</feature>
<reference evidence="2" key="1">
    <citation type="submission" date="2021-03" db="EMBL/GenBank/DDBJ databases">
        <authorList>
            <person name="Tagirdzhanova G."/>
        </authorList>
    </citation>
    <scope>NUCLEOTIDE SEQUENCE</scope>
</reference>
<dbReference type="EMBL" id="CAJPDR010000004">
    <property type="protein sequence ID" value="CAF9904315.1"/>
    <property type="molecule type" value="Genomic_DNA"/>
</dbReference>
<gene>
    <name evidence="2" type="ORF">ALECFALPRED_006273</name>
</gene>
<feature type="region of interest" description="Disordered" evidence="1">
    <location>
        <begin position="102"/>
        <end position="146"/>
    </location>
</feature>
<feature type="compositionally biased region" description="Polar residues" evidence="1">
    <location>
        <begin position="1"/>
        <end position="11"/>
    </location>
</feature>